<name>A0ABX7PS18_9ACTN</name>
<protein>
    <recommendedName>
        <fullName evidence="2">Anti-sigma factor antagonist</fullName>
    </recommendedName>
</protein>
<reference evidence="4 5" key="1">
    <citation type="submission" date="2017-06" db="EMBL/GenBank/DDBJ databases">
        <title>Complete Genome Sequence of the Soil Carbazole-Degrading Bacterium Nocardioides aromaticivorans IC177.</title>
        <authorList>
            <person name="Vejarano F."/>
            <person name="Suzuki-Minakuchi C."/>
            <person name="Ohtsubo Y."/>
            <person name="Tsuda M."/>
            <person name="Okada K."/>
            <person name="Nojiri H."/>
        </authorList>
    </citation>
    <scope>NUCLEOTIDE SEQUENCE [LARGE SCALE GENOMIC DNA]</scope>
    <source>
        <strain evidence="4 5">IC177</strain>
    </source>
</reference>
<evidence type="ECO:0000313" key="5">
    <source>
        <dbReference type="Proteomes" id="UP000662818"/>
    </source>
</evidence>
<evidence type="ECO:0000313" key="4">
    <source>
        <dbReference type="EMBL" id="QSR28405.1"/>
    </source>
</evidence>
<accession>A0ABX7PS18</accession>
<dbReference type="InterPro" id="IPR002645">
    <property type="entry name" value="STAS_dom"/>
</dbReference>
<evidence type="ECO:0000256" key="1">
    <source>
        <dbReference type="ARBA" id="ARBA00009013"/>
    </source>
</evidence>
<organism evidence="4 5">
    <name type="scientific">Nocardioides aromaticivorans</name>
    <dbReference type="NCBI Taxonomy" id="200618"/>
    <lineage>
        <taxon>Bacteria</taxon>
        <taxon>Bacillati</taxon>
        <taxon>Actinomycetota</taxon>
        <taxon>Actinomycetes</taxon>
        <taxon>Propionibacteriales</taxon>
        <taxon>Nocardioidaceae</taxon>
        <taxon>Nocardioides</taxon>
    </lineage>
</organism>
<dbReference type="EMBL" id="CP022295">
    <property type="protein sequence ID" value="QSR28405.1"/>
    <property type="molecule type" value="Genomic_DNA"/>
</dbReference>
<keyword evidence="5" id="KW-1185">Reference proteome</keyword>
<dbReference type="Pfam" id="PF13466">
    <property type="entry name" value="STAS_2"/>
    <property type="match status" value="1"/>
</dbReference>
<dbReference type="NCBIfam" id="TIGR00377">
    <property type="entry name" value="ant_ant_sig"/>
    <property type="match status" value="1"/>
</dbReference>
<dbReference type="PANTHER" id="PTHR35849:SF2">
    <property type="entry name" value="BLR2341 PROTEIN"/>
    <property type="match status" value="1"/>
</dbReference>
<evidence type="ECO:0000256" key="2">
    <source>
        <dbReference type="RuleBase" id="RU003749"/>
    </source>
</evidence>
<dbReference type="CDD" id="cd07043">
    <property type="entry name" value="STAS_anti-anti-sigma_factors"/>
    <property type="match status" value="1"/>
</dbReference>
<proteinExistence type="inferred from homology"/>
<feature type="domain" description="STAS" evidence="3">
    <location>
        <begin position="15"/>
        <end position="105"/>
    </location>
</feature>
<dbReference type="InterPro" id="IPR058548">
    <property type="entry name" value="MlaB-like_STAS"/>
</dbReference>
<dbReference type="InterPro" id="IPR036513">
    <property type="entry name" value="STAS_dom_sf"/>
</dbReference>
<sequence>MTQVTASALGPTWQIQVSGEIDIAASDDLLGLALTGLDQHEHVRLDLAGVTFMDSGGLGILLQIRRHAIDTGKLLTLRSLGPGTRRLLEVVGLKQLFEVEEDPAP</sequence>
<dbReference type="Proteomes" id="UP000662818">
    <property type="component" value="Chromosome"/>
</dbReference>
<dbReference type="PANTHER" id="PTHR35849">
    <property type="entry name" value="BLR2341 PROTEIN"/>
    <property type="match status" value="1"/>
</dbReference>
<gene>
    <name evidence="4" type="ORF">CFH99_22530</name>
</gene>
<evidence type="ECO:0000259" key="3">
    <source>
        <dbReference type="PROSITE" id="PS50801"/>
    </source>
</evidence>
<dbReference type="InterPro" id="IPR052746">
    <property type="entry name" value="MlaB_ABC_Transporter"/>
</dbReference>
<dbReference type="RefSeq" id="WP_207007181.1">
    <property type="nucleotide sequence ID" value="NZ_CP022295.1"/>
</dbReference>
<dbReference type="SUPFAM" id="SSF52091">
    <property type="entry name" value="SpoIIaa-like"/>
    <property type="match status" value="1"/>
</dbReference>
<dbReference type="PROSITE" id="PS50801">
    <property type="entry name" value="STAS"/>
    <property type="match status" value="1"/>
</dbReference>
<dbReference type="Gene3D" id="3.30.750.24">
    <property type="entry name" value="STAS domain"/>
    <property type="match status" value="1"/>
</dbReference>
<comment type="similarity">
    <text evidence="1 2">Belongs to the anti-sigma-factor antagonist family.</text>
</comment>
<dbReference type="InterPro" id="IPR003658">
    <property type="entry name" value="Anti-sigma_ant"/>
</dbReference>